<comment type="caution">
    <text evidence="2">The sequence shown here is derived from an EMBL/GenBank/DDBJ whole genome shotgun (WGS) entry which is preliminary data.</text>
</comment>
<evidence type="ECO:0000313" key="2">
    <source>
        <dbReference type="EMBL" id="KAK0055411.1"/>
    </source>
</evidence>
<feature type="compositionally biased region" description="Basic and acidic residues" evidence="1">
    <location>
        <begin position="22"/>
        <end position="41"/>
    </location>
</feature>
<proteinExistence type="predicted"/>
<sequence length="62" mass="7063">VYLTGGLAPFTPCRGVKPDLVKDKQQENRNEIRQREGEIKKGTRNGANQNVTILLKNQKNRE</sequence>
<evidence type="ECO:0000313" key="3">
    <source>
        <dbReference type="Proteomes" id="UP001233172"/>
    </source>
</evidence>
<dbReference type="EMBL" id="JASAOG010000070">
    <property type="protein sequence ID" value="KAK0055411.1"/>
    <property type="molecule type" value="Genomic_DNA"/>
</dbReference>
<dbReference type="AlphaFoldDB" id="A0AAD8BJC5"/>
<reference evidence="2" key="1">
    <citation type="journal article" date="2023" name="PLoS Negl. Trop. Dis.">
        <title>A genome sequence for Biomphalaria pfeifferi, the major vector snail for the human-infecting parasite Schistosoma mansoni.</title>
        <authorList>
            <person name="Bu L."/>
            <person name="Lu L."/>
            <person name="Laidemitt M.R."/>
            <person name="Zhang S.M."/>
            <person name="Mutuku M."/>
            <person name="Mkoji G."/>
            <person name="Steinauer M."/>
            <person name="Loker E.S."/>
        </authorList>
    </citation>
    <scope>NUCLEOTIDE SEQUENCE</scope>
    <source>
        <strain evidence="2">KasaAsao</strain>
    </source>
</reference>
<feature type="compositionally biased region" description="Polar residues" evidence="1">
    <location>
        <begin position="45"/>
        <end position="62"/>
    </location>
</feature>
<organism evidence="2 3">
    <name type="scientific">Biomphalaria pfeifferi</name>
    <name type="common">Bloodfluke planorb</name>
    <name type="synonym">Freshwater snail</name>
    <dbReference type="NCBI Taxonomy" id="112525"/>
    <lineage>
        <taxon>Eukaryota</taxon>
        <taxon>Metazoa</taxon>
        <taxon>Spiralia</taxon>
        <taxon>Lophotrochozoa</taxon>
        <taxon>Mollusca</taxon>
        <taxon>Gastropoda</taxon>
        <taxon>Heterobranchia</taxon>
        <taxon>Euthyneura</taxon>
        <taxon>Panpulmonata</taxon>
        <taxon>Hygrophila</taxon>
        <taxon>Lymnaeoidea</taxon>
        <taxon>Planorbidae</taxon>
        <taxon>Biomphalaria</taxon>
    </lineage>
</organism>
<name>A0AAD8BJC5_BIOPF</name>
<keyword evidence="3" id="KW-1185">Reference proteome</keyword>
<gene>
    <name evidence="2" type="ORF">Bpfe_015171</name>
</gene>
<protein>
    <submittedName>
        <fullName evidence="2">Uncharacterized protein</fullName>
    </submittedName>
</protein>
<evidence type="ECO:0000256" key="1">
    <source>
        <dbReference type="SAM" id="MobiDB-lite"/>
    </source>
</evidence>
<feature type="region of interest" description="Disordered" evidence="1">
    <location>
        <begin position="22"/>
        <end position="62"/>
    </location>
</feature>
<reference evidence="2" key="2">
    <citation type="submission" date="2023-04" db="EMBL/GenBank/DDBJ databases">
        <authorList>
            <person name="Bu L."/>
            <person name="Lu L."/>
            <person name="Laidemitt M.R."/>
            <person name="Zhang S.M."/>
            <person name="Mutuku M."/>
            <person name="Mkoji G."/>
            <person name="Steinauer M."/>
            <person name="Loker E.S."/>
        </authorList>
    </citation>
    <scope>NUCLEOTIDE SEQUENCE</scope>
    <source>
        <strain evidence="2">KasaAsao</strain>
        <tissue evidence="2">Whole Snail</tissue>
    </source>
</reference>
<feature type="non-terminal residue" evidence="2">
    <location>
        <position position="1"/>
    </location>
</feature>
<dbReference type="Proteomes" id="UP001233172">
    <property type="component" value="Unassembled WGS sequence"/>
</dbReference>
<accession>A0AAD8BJC5</accession>